<dbReference type="InterPro" id="IPR029052">
    <property type="entry name" value="Metallo-depent_PP-like"/>
</dbReference>
<dbReference type="GO" id="GO:0005737">
    <property type="term" value="C:cytoplasm"/>
    <property type="evidence" value="ECO:0007669"/>
    <property type="project" value="TreeGrafter"/>
</dbReference>
<keyword evidence="3" id="KW-0378">Hydrolase</keyword>
<dbReference type="GeneID" id="96878259"/>
<dbReference type="PANTHER" id="PTHR42850">
    <property type="entry name" value="METALLOPHOSPHOESTERASE"/>
    <property type="match status" value="1"/>
</dbReference>
<sequence length="229" mass="26306">MTIELNAGGITINLNYPIYQRIDGDQYRHIYAVGDLHGCYDLLIDKMQKVNFNKEKDLIISVGDLIDRGNQSVECLGLLNEKWFKAVRGNHEAMAISALKTGDVNNWIYNGGQWFFMLDYEKEILAKACLKLAEKLPLIIELNVNNKKIIIAHADYPDDEYEFGKNVNKKDVIWNRKRIKQQESRKIKGADLFIFGHTPMIKGVCHRSNQLYIDTGAVFGQELTLKKIK</sequence>
<dbReference type="GO" id="GO:0008803">
    <property type="term" value="F:bis(5'-nucleosyl)-tetraphosphatase (symmetrical) activity"/>
    <property type="evidence" value="ECO:0007669"/>
    <property type="project" value="TreeGrafter"/>
</dbReference>
<reference evidence="4" key="2">
    <citation type="submission" date="2023-04" db="EMBL/GenBank/DDBJ databases">
        <title>Genome dynamics across the evolutionary transition to endosymbiosis.</title>
        <authorList>
            <person name="Siozios S."/>
            <person name="Nadal-Jimenez P."/>
            <person name="Azagi T."/>
            <person name="Sprong H."/>
            <person name="Frost C.L."/>
            <person name="Parratt S.R."/>
            <person name="Taylor G."/>
            <person name="Brettell L."/>
            <person name="Lew K.C."/>
            <person name="Croft L."/>
            <person name="King K.C."/>
            <person name="Brockhurst M.A."/>
            <person name="Hypsa V."/>
            <person name="Novakova E."/>
            <person name="Darby A.C."/>
            <person name="Hurst G.D.D."/>
        </authorList>
    </citation>
    <scope>NUCLEOTIDE SEQUENCE</scope>
    <source>
        <strain evidence="4">ANv_CAN</strain>
    </source>
</reference>
<dbReference type="RefSeq" id="WP_135677849.1">
    <property type="nucleotide sequence ID" value="NZ_CP038613.1"/>
</dbReference>
<evidence type="ECO:0000313" key="3">
    <source>
        <dbReference type="EMBL" id="QBY44718.1"/>
    </source>
</evidence>
<dbReference type="InterPro" id="IPR004843">
    <property type="entry name" value="Calcineurin-like_PHP"/>
</dbReference>
<dbReference type="EMBL" id="CP123523">
    <property type="protein sequence ID" value="WGM04945.1"/>
    <property type="molecule type" value="Genomic_DNA"/>
</dbReference>
<accession>A0A4P7L3Z1</accession>
<dbReference type="InterPro" id="IPR006186">
    <property type="entry name" value="Ser/Thr-sp_prot-phosphatase"/>
</dbReference>
<dbReference type="Proteomes" id="UP000295134">
    <property type="component" value="Chromosome"/>
</dbReference>
<evidence type="ECO:0000313" key="5">
    <source>
        <dbReference type="EMBL" id="WGM04945.1"/>
    </source>
</evidence>
<proteinExistence type="predicted"/>
<dbReference type="PANTHER" id="PTHR42850:SF10">
    <property type="entry name" value="SERINE_THREONINE-PROTEIN PHOSPHATASE 1"/>
    <property type="match status" value="1"/>
</dbReference>
<evidence type="ECO:0000313" key="4">
    <source>
        <dbReference type="EMBL" id="WGM04584.1"/>
    </source>
</evidence>
<dbReference type="InterPro" id="IPR050126">
    <property type="entry name" value="Ap4A_hydrolase"/>
</dbReference>
<dbReference type="SUPFAM" id="SSF56300">
    <property type="entry name" value="Metallo-dependent phosphatases"/>
    <property type="match status" value="1"/>
</dbReference>
<dbReference type="Pfam" id="PF00149">
    <property type="entry name" value="Metallophos"/>
    <property type="match status" value="1"/>
</dbReference>
<feature type="domain" description="Serine/threonine specific protein phosphatases" evidence="1">
    <location>
        <begin position="87"/>
        <end position="92"/>
    </location>
</feature>
<dbReference type="Proteomes" id="UP001177592">
    <property type="component" value="Chromosome"/>
</dbReference>
<dbReference type="GO" id="GO:0004722">
    <property type="term" value="F:protein serine/threonine phosphatase activity"/>
    <property type="evidence" value="ECO:0007669"/>
    <property type="project" value="UniProtKB-EC"/>
</dbReference>
<dbReference type="EMBL" id="CP038613">
    <property type="protein sequence ID" value="QBY44718.1"/>
    <property type="molecule type" value="Genomic_DNA"/>
</dbReference>
<organism evidence="3 6">
    <name type="scientific">Arsenophonus nasoniae</name>
    <name type="common">son-killer infecting Nasonia vitripennis</name>
    <dbReference type="NCBI Taxonomy" id="638"/>
    <lineage>
        <taxon>Bacteria</taxon>
        <taxon>Pseudomonadati</taxon>
        <taxon>Pseudomonadota</taxon>
        <taxon>Gammaproteobacteria</taxon>
        <taxon>Enterobacterales</taxon>
        <taxon>Morganellaceae</taxon>
        <taxon>Arsenophonus</taxon>
    </lineage>
</organism>
<dbReference type="EMBL" id="CP038613">
    <property type="protein sequence ID" value="QBY44312.1"/>
    <property type="molecule type" value="Genomic_DNA"/>
</dbReference>
<evidence type="ECO:0000259" key="1">
    <source>
        <dbReference type="PROSITE" id="PS00125"/>
    </source>
</evidence>
<dbReference type="EMBL" id="CP123523">
    <property type="protein sequence ID" value="WGM04584.1"/>
    <property type="molecule type" value="Genomic_DNA"/>
</dbReference>
<name>A0A4P7L3Z1_9GAMM</name>
<dbReference type="KEGG" id="ans:ArsFIN_33040"/>
<dbReference type="GO" id="GO:0110154">
    <property type="term" value="P:RNA decapping"/>
    <property type="evidence" value="ECO:0007669"/>
    <property type="project" value="TreeGrafter"/>
</dbReference>
<dbReference type="Gene3D" id="3.60.21.10">
    <property type="match status" value="1"/>
</dbReference>
<dbReference type="PROSITE" id="PS00125">
    <property type="entry name" value="SER_THR_PHOSPHATASE"/>
    <property type="match status" value="1"/>
</dbReference>
<dbReference type="AlphaFoldDB" id="A0A4P7L3Z1"/>
<dbReference type="EC" id="3.1.3.16" evidence="3"/>
<evidence type="ECO:0000313" key="6">
    <source>
        <dbReference type="Proteomes" id="UP000295134"/>
    </source>
</evidence>
<reference evidence="3 6" key="1">
    <citation type="submission" date="2019-03" db="EMBL/GenBank/DDBJ databases">
        <title>Long-read sequencing reveals hyperdense prophage content in a complex bacterial symbiont genome.</title>
        <authorList>
            <person name="Frost C.L."/>
            <person name="Siozios S."/>
            <person name="Nadal-Jimenez P."/>
            <person name="Brockhurst M.A."/>
            <person name="King K.C."/>
            <person name="Darby A.C."/>
            <person name="Hurst G.D.D."/>
        </authorList>
    </citation>
    <scope>NUCLEOTIDE SEQUENCE [LARGE SCALE GENOMIC DNA]</scope>
    <source>
        <strain evidence="3 6">FIN</strain>
    </source>
</reference>
<protein>
    <submittedName>
        <fullName evidence="4">Metallophosphoesterase</fullName>
    </submittedName>
    <submittedName>
        <fullName evidence="3">Serine/threonine-protein phosphatase 1</fullName>
        <ecNumber evidence="3">3.1.3.16</ecNumber>
    </submittedName>
</protein>
<evidence type="ECO:0000313" key="2">
    <source>
        <dbReference type="EMBL" id="QBY44312.1"/>
    </source>
</evidence>
<evidence type="ECO:0000313" key="7">
    <source>
        <dbReference type="Proteomes" id="UP001177592"/>
    </source>
</evidence>
<keyword evidence="7" id="KW-1185">Reference proteome</keyword>
<dbReference type="KEGG" id="ans:ArsFIN_28960"/>
<gene>
    <name evidence="3" type="primary">pphA_2</name>
    <name evidence="2" type="synonym">pphA_1</name>
    <name evidence="2" type="ORF">ArsFIN_28960</name>
    <name evidence="3" type="ORF">ArsFIN_33040</name>
    <name evidence="4" type="ORF">QE258_13300</name>
    <name evidence="5" type="ORF">QE258_15345</name>
</gene>